<name>A0A3D8QZR3_9EURO</name>
<accession>A0A3D8QZR3</accession>
<dbReference type="InterPro" id="IPR021109">
    <property type="entry name" value="Peptidase_aspartic_dom_sf"/>
</dbReference>
<feature type="region of interest" description="Disordered" evidence="1">
    <location>
        <begin position="391"/>
        <end position="479"/>
    </location>
</feature>
<gene>
    <name evidence="2" type="ORF">DSM5745_09152</name>
</gene>
<dbReference type="CDD" id="cd00303">
    <property type="entry name" value="retropepsin_like"/>
    <property type="match status" value="1"/>
</dbReference>
<dbReference type="GeneID" id="38119522"/>
<dbReference type="AlphaFoldDB" id="A0A3D8QZR3"/>
<dbReference type="EMBL" id="PVWQ01000012">
    <property type="protein sequence ID" value="RDW67286.1"/>
    <property type="molecule type" value="Genomic_DNA"/>
</dbReference>
<protein>
    <submittedName>
        <fullName evidence="2">Uncharacterized protein</fullName>
    </submittedName>
</protein>
<dbReference type="Gene3D" id="2.40.70.10">
    <property type="entry name" value="Acid Proteases"/>
    <property type="match status" value="1"/>
</dbReference>
<keyword evidence="3" id="KW-1185">Reference proteome</keyword>
<evidence type="ECO:0000313" key="3">
    <source>
        <dbReference type="Proteomes" id="UP000256690"/>
    </source>
</evidence>
<organism evidence="2 3">
    <name type="scientific">Aspergillus mulundensis</name>
    <dbReference type="NCBI Taxonomy" id="1810919"/>
    <lineage>
        <taxon>Eukaryota</taxon>
        <taxon>Fungi</taxon>
        <taxon>Dikarya</taxon>
        <taxon>Ascomycota</taxon>
        <taxon>Pezizomycotina</taxon>
        <taxon>Eurotiomycetes</taxon>
        <taxon>Eurotiomycetidae</taxon>
        <taxon>Eurotiales</taxon>
        <taxon>Aspergillaceae</taxon>
        <taxon>Aspergillus</taxon>
        <taxon>Aspergillus subgen. Nidulantes</taxon>
    </lineage>
</organism>
<feature type="compositionally biased region" description="Low complexity" evidence="1">
    <location>
        <begin position="426"/>
        <end position="458"/>
    </location>
</feature>
<sequence length="479" mass="52302">MLAHIAAKRKTPARCAGGAAPAGLIRGARIRANKVVIYLGGRFEVAVIIALVMDAFSVGTAGLGICHLASEAVCKLKEVEWTEAQTPEALDDLVIYVEILKETVNTIFRSRQGFRPVLKPNLRLCLGSVRSLEALAKEPLPGLKPSDLSEASDRFVRSVKLLRSVVADAAIHRVLETQWEILQNLSTTLEAQSRTLNSIRQSVKSQGAVELGDDNEGEQTSASLFIRFFRTHEWPEPFDCNFPATVLCPDQDDPKESECAGLLDTGSPINLVSSTLVEKLGLFHCAKQLEPSKVKTYDVGNGEHVRPDRLITLHWKPTGHLKFVNTPEGTSFLVQESLPVELLLGRQFLLPETRKFEQEGEIRWPKDLAVFVPSGPKIKKPLGEKDLASLKQSSKREEEQKQNAKKNYHELQRIVQAGKQTQAPRPGSSMSMQPSQSQPGASRTVAATGPSAATAANTLEPSTSASRQGAATSRPTTKP</sequence>
<evidence type="ECO:0000313" key="2">
    <source>
        <dbReference type="EMBL" id="RDW67286.1"/>
    </source>
</evidence>
<evidence type="ECO:0000256" key="1">
    <source>
        <dbReference type="SAM" id="MobiDB-lite"/>
    </source>
</evidence>
<dbReference type="Proteomes" id="UP000256690">
    <property type="component" value="Unassembled WGS sequence"/>
</dbReference>
<reference evidence="2 3" key="1">
    <citation type="journal article" date="2018" name="IMA Fungus">
        <title>IMA Genome-F 9: Draft genome sequence of Annulohypoxylon stygium, Aspergillus mulundensis, Berkeleyomyces basicola (syn. Thielaviopsis basicola), Ceratocystis smalleyi, two Cercospora beticola strains, Coleophoma cylindrospora, Fusarium fracticaudum, Phialophora cf. hyalina, and Morchella septimelata.</title>
        <authorList>
            <person name="Wingfield B.D."/>
            <person name="Bills G.F."/>
            <person name="Dong Y."/>
            <person name="Huang W."/>
            <person name="Nel W.J."/>
            <person name="Swalarsk-Parry B.S."/>
            <person name="Vaghefi N."/>
            <person name="Wilken P.M."/>
            <person name="An Z."/>
            <person name="de Beer Z.W."/>
            <person name="De Vos L."/>
            <person name="Chen L."/>
            <person name="Duong T.A."/>
            <person name="Gao Y."/>
            <person name="Hammerbacher A."/>
            <person name="Kikkert J.R."/>
            <person name="Li Y."/>
            <person name="Li H."/>
            <person name="Li K."/>
            <person name="Li Q."/>
            <person name="Liu X."/>
            <person name="Ma X."/>
            <person name="Naidoo K."/>
            <person name="Pethybridge S.J."/>
            <person name="Sun J."/>
            <person name="Steenkamp E.T."/>
            <person name="van der Nest M.A."/>
            <person name="van Wyk S."/>
            <person name="Wingfield M.J."/>
            <person name="Xiong C."/>
            <person name="Yue Q."/>
            <person name="Zhang X."/>
        </authorList>
    </citation>
    <scope>NUCLEOTIDE SEQUENCE [LARGE SCALE GENOMIC DNA]</scope>
    <source>
        <strain evidence="2 3">DSM 5745</strain>
    </source>
</reference>
<feature type="compositionally biased region" description="Polar residues" evidence="1">
    <location>
        <begin position="459"/>
        <end position="479"/>
    </location>
</feature>
<feature type="compositionally biased region" description="Basic and acidic residues" evidence="1">
    <location>
        <begin position="391"/>
        <end position="412"/>
    </location>
</feature>
<dbReference type="RefSeq" id="XP_026600254.1">
    <property type="nucleotide sequence ID" value="XM_026751168.1"/>
</dbReference>
<comment type="caution">
    <text evidence="2">The sequence shown here is derived from an EMBL/GenBank/DDBJ whole genome shotgun (WGS) entry which is preliminary data.</text>
</comment>
<proteinExistence type="predicted"/>